<evidence type="ECO:0000256" key="2">
    <source>
        <dbReference type="SAM" id="Phobius"/>
    </source>
</evidence>
<proteinExistence type="predicted"/>
<evidence type="ECO:0000313" key="4">
    <source>
        <dbReference type="Proteomes" id="UP000825228"/>
    </source>
</evidence>
<sequence>MIVASTVEPDTAPAPTPPSAALRRARRRSAGRPATRPLTTIGENAVVFVVLIGVAIQGYRGFVHLMTHRAVTVGVLPELLVLAALLTVMLTSFAVVGPLAASKPFSDLIVSTAAGRGLVLRRRFVGLVAAVFVSTSGPTWLAATTPLSVLASLTAVIVGCASMIVVAAAVIIQSLPVSGDSVVRWSSIGGSLTTVAAAIAVHHPSPLSVPAAADPGVWLVSVALAVLALAVSAVAGSRLHCITRRALDDSGSAAAAVGASLQWMDGSLLFGVIEDRWWRRVGCVRSVRLPESTALALVRLDLARPLRRPGWVFGWVIVAAGAHALWFGVSPLLGLLAAVGFGYTAVSPFARGLRQVHTSPALRRLFAHSNRYLYLVHSVVPTFAAIVWAALMCLVTPITVGMAMLIAAGLAGSALRAATRPPVDFGGPVVDSPFGLLPVSLIASVTRGLDLWLVTMAVVTALALTAGLA</sequence>
<accession>A0ABS7P7N0</accession>
<evidence type="ECO:0008006" key="5">
    <source>
        <dbReference type="Google" id="ProtNLM"/>
    </source>
</evidence>
<reference evidence="3 4" key="1">
    <citation type="submission" date="2020-06" db="EMBL/GenBank/DDBJ databases">
        <title>Taxonomy, biology and ecology of Rhodococcus bacteria occurring in California pistachio and other woody hosts as revealed by genome sequence analyses.</title>
        <authorList>
            <person name="Gai Y."/>
            <person name="Riely B."/>
        </authorList>
    </citation>
    <scope>NUCLEOTIDE SEQUENCE [LARGE SCALE GENOMIC DNA]</scope>
    <source>
        <strain evidence="3 4">BP-281</strain>
    </source>
</reference>
<evidence type="ECO:0000256" key="1">
    <source>
        <dbReference type="SAM" id="MobiDB-lite"/>
    </source>
</evidence>
<feature type="transmembrane region" description="Helical" evidence="2">
    <location>
        <begin position="309"/>
        <end position="326"/>
    </location>
</feature>
<dbReference type="Pfam" id="PF19814">
    <property type="entry name" value="DUF6297"/>
    <property type="match status" value="1"/>
</dbReference>
<keyword evidence="2" id="KW-0812">Transmembrane</keyword>
<keyword evidence="2" id="KW-1133">Transmembrane helix</keyword>
<comment type="caution">
    <text evidence="3">The sequence shown here is derived from an EMBL/GenBank/DDBJ whole genome shotgun (WGS) entry which is preliminary data.</text>
</comment>
<feature type="region of interest" description="Disordered" evidence="1">
    <location>
        <begin position="1"/>
        <end position="36"/>
    </location>
</feature>
<name>A0ABS7P7N0_9NOCA</name>
<feature type="transmembrane region" description="Helical" evidence="2">
    <location>
        <begin position="182"/>
        <end position="203"/>
    </location>
</feature>
<keyword evidence="4" id="KW-1185">Reference proteome</keyword>
<feature type="transmembrane region" description="Helical" evidence="2">
    <location>
        <begin position="215"/>
        <end position="235"/>
    </location>
</feature>
<feature type="transmembrane region" description="Helical" evidence="2">
    <location>
        <begin position="79"/>
        <end position="101"/>
    </location>
</feature>
<gene>
    <name evidence="3" type="ORF">HQ603_14950</name>
</gene>
<feature type="transmembrane region" description="Helical" evidence="2">
    <location>
        <begin position="332"/>
        <end position="351"/>
    </location>
</feature>
<feature type="transmembrane region" description="Helical" evidence="2">
    <location>
        <begin position="37"/>
        <end position="59"/>
    </location>
</feature>
<feature type="transmembrane region" description="Helical" evidence="2">
    <location>
        <begin position="124"/>
        <end position="143"/>
    </location>
</feature>
<feature type="transmembrane region" description="Helical" evidence="2">
    <location>
        <begin position="149"/>
        <end position="170"/>
    </location>
</feature>
<dbReference type="InterPro" id="IPR046264">
    <property type="entry name" value="DUF6297"/>
</dbReference>
<organism evidence="3 4">
    <name type="scientific">Rhodococcoides corynebacterioides</name>
    <dbReference type="NCBI Taxonomy" id="53972"/>
    <lineage>
        <taxon>Bacteria</taxon>
        <taxon>Bacillati</taxon>
        <taxon>Actinomycetota</taxon>
        <taxon>Actinomycetes</taxon>
        <taxon>Mycobacteriales</taxon>
        <taxon>Nocardiaceae</taxon>
        <taxon>Rhodococcoides</taxon>
    </lineage>
</organism>
<dbReference type="RefSeq" id="WP_222685425.1">
    <property type="nucleotide sequence ID" value="NZ_JABUBT010000009.1"/>
</dbReference>
<evidence type="ECO:0000313" key="3">
    <source>
        <dbReference type="EMBL" id="MBY6368051.1"/>
    </source>
</evidence>
<dbReference type="EMBL" id="JABUBU010000017">
    <property type="protein sequence ID" value="MBY6368051.1"/>
    <property type="molecule type" value="Genomic_DNA"/>
</dbReference>
<protein>
    <recommendedName>
        <fullName evidence="5">ABC transporter permease</fullName>
    </recommendedName>
</protein>
<feature type="transmembrane region" description="Helical" evidence="2">
    <location>
        <begin position="372"/>
        <end position="392"/>
    </location>
</feature>
<dbReference type="Proteomes" id="UP000825228">
    <property type="component" value="Unassembled WGS sequence"/>
</dbReference>
<keyword evidence="2" id="KW-0472">Membrane</keyword>
<feature type="transmembrane region" description="Helical" evidence="2">
    <location>
        <begin position="451"/>
        <end position="468"/>
    </location>
</feature>